<name>A0A136JEM0_9PEZI</name>
<dbReference type="AlphaFoldDB" id="A0A136JEM0"/>
<feature type="non-terminal residue" evidence="2">
    <location>
        <position position="153"/>
    </location>
</feature>
<proteinExistence type="predicted"/>
<feature type="region of interest" description="Disordered" evidence="1">
    <location>
        <begin position="1"/>
        <end position="153"/>
    </location>
</feature>
<feature type="compositionally biased region" description="Low complexity" evidence="1">
    <location>
        <begin position="107"/>
        <end position="124"/>
    </location>
</feature>
<feature type="compositionally biased region" description="Polar residues" evidence="1">
    <location>
        <begin position="94"/>
        <end position="104"/>
    </location>
</feature>
<evidence type="ECO:0000313" key="2">
    <source>
        <dbReference type="EMBL" id="KXJ95592.1"/>
    </source>
</evidence>
<reference evidence="3" key="1">
    <citation type="submission" date="2016-02" db="EMBL/GenBank/DDBJ databases">
        <title>Draft genome sequence of Microdochium bolleyi, a fungal endophyte of beachgrass.</title>
        <authorList>
            <consortium name="DOE Joint Genome Institute"/>
            <person name="David A.S."/>
            <person name="May G."/>
            <person name="Haridas S."/>
            <person name="Lim J."/>
            <person name="Wang M."/>
            <person name="Labutti K."/>
            <person name="Lipzen A."/>
            <person name="Barry K."/>
            <person name="Grigoriev I.V."/>
        </authorList>
    </citation>
    <scope>NUCLEOTIDE SEQUENCE [LARGE SCALE GENOMIC DNA]</scope>
    <source>
        <strain evidence="3">J235TASD1</strain>
    </source>
</reference>
<protein>
    <submittedName>
        <fullName evidence="2">Uncharacterized protein</fullName>
    </submittedName>
</protein>
<gene>
    <name evidence="2" type="ORF">Micbo1qcDRAFT_157590</name>
</gene>
<dbReference type="InParanoid" id="A0A136JEM0"/>
<accession>A0A136JEM0</accession>
<evidence type="ECO:0000256" key="1">
    <source>
        <dbReference type="SAM" id="MobiDB-lite"/>
    </source>
</evidence>
<dbReference type="EMBL" id="KQ964246">
    <property type="protein sequence ID" value="KXJ95592.1"/>
    <property type="molecule type" value="Genomic_DNA"/>
</dbReference>
<evidence type="ECO:0000313" key="3">
    <source>
        <dbReference type="Proteomes" id="UP000070501"/>
    </source>
</evidence>
<dbReference type="Proteomes" id="UP000070501">
    <property type="component" value="Unassembled WGS sequence"/>
</dbReference>
<sequence>MSSTSNTAPVPPPNVPAVPVNSTRTPSPTMLARQVGSRPRSKKPAATAVNPPPAQAQQQSPAYSQAIPIGRQTSASMNSVSYQTGSKPGIVQPIRTQTPSSTAYRGSPQAAYSAAQPASAAQSYPPLPAASTAQTQDNYQRYGDTGTDSHIAS</sequence>
<feature type="compositionally biased region" description="Low complexity" evidence="1">
    <location>
        <begin position="44"/>
        <end position="66"/>
    </location>
</feature>
<organism evidence="2 3">
    <name type="scientific">Microdochium bolleyi</name>
    <dbReference type="NCBI Taxonomy" id="196109"/>
    <lineage>
        <taxon>Eukaryota</taxon>
        <taxon>Fungi</taxon>
        <taxon>Dikarya</taxon>
        <taxon>Ascomycota</taxon>
        <taxon>Pezizomycotina</taxon>
        <taxon>Sordariomycetes</taxon>
        <taxon>Xylariomycetidae</taxon>
        <taxon>Xylariales</taxon>
        <taxon>Microdochiaceae</taxon>
        <taxon>Microdochium</taxon>
    </lineage>
</organism>
<feature type="compositionally biased region" description="Polar residues" evidence="1">
    <location>
        <begin position="71"/>
        <end position="86"/>
    </location>
</feature>
<keyword evidence="3" id="KW-1185">Reference proteome</keyword>